<dbReference type="PROSITE" id="PS00463">
    <property type="entry name" value="ZN2_CY6_FUNGAL_1"/>
    <property type="match status" value="1"/>
</dbReference>
<sequence length="592" mass="67601">MTKVIVRKRAKHSKTRSGCRICRLRRIKCDEGRPACDNCRRGDRACLYDNVPVAQDVITRRRLEPAVRRYFLLPSTDLSSGENLSLEYFSTFTVPLLPQKLWWEHISLDLSRHDSTIAHAAAALGSMHRALASRDHAGALQIHGEQRSLANKQYTQAIAGLRHYIQECAVEKRILKESELVVVLLTCILFFCYEAFSGHDDKASLHLRTGLRILYEQTRSADAVPEPGDDRVITTTTTMRSYLDALKYTFVCLDNDLNMVDEEEPYLSAVCLEELPTSFHSLQQAHIHLDYLAQRANEVYRMLLTSCEQYLEQNPTMVTDIDEDAREFHIGCVSRLIPLHDNDPFWTEYESIRQDLKSWLSAFVSVPTTPGQRSDHLLSQIYFFYVWYRVETWRDATEELADRFEEQFLHITRLAEEYLSLHMGQTQYVANRDDGGRSESTVYSTPPLFSFGTGFVTTMMLVAIKCRISAVRRRCVAVIRSINLQGFFDSAYLASYLEAIMQLEEQQALKHHASGALGIPSELQAGDVPERARIFEPMMLPRRHVEQTNFYTLDHGEMMIAHFAEGSSNSLVVSSRPFARDPSQSAGTSKSL</sequence>
<keyword evidence="5" id="KW-0804">Transcription</keyword>
<organism evidence="8 9">
    <name type="scientific">Lecanosticta acicola</name>
    <dbReference type="NCBI Taxonomy" id="111012"/>
    <lineage>
        <taxon>Eukaryota</taxon>
        <taxon>Fungi</taxon>
        <taxon>Dikarya</taxon>
        <taxon>Ascomycota</taxon>
        <taxon>Pezizomycotina</taxon>
        <taxon>Dothideomycetes</taxon>
        <taxon>Dothideomycetidae</taxon>
        <taxon>Mycosphaerellales</taxon>
        <taxon>Mycosphaerellaceae</taxon>
        <taxon>Lecanosticta</taxon>
    </lineage>
</organism>
<protein>
    <recommendedName>
        <fullName evidence="7">Zn(2)-C6 fungal-type domain-containing protein</fullName>
    </recommendedName>
</protein>
<dbReference type="InterPro" id="IPR052360">
    <property type="entry name" value="Transcr_Regulatory_Proteins"/>
</dbReference>
<dbReference type="SMART" id="SM00066">
    <property type="entry name" value="GAL4"/>
    <property type="match status" value="1"/>
</dbReference>
<keyword evidence="2" id="KW-0862">Zinc</keyword>
<evidence type="ECO:0000259" key="7">
    <source>
        <dbReference type="PROSITE" id="PS50048"/>
    </source>
</evidence>
<reference evidence="8" key="1">
    <citation type="submission" date="2023-11" db="EMBL/GenBank/DDBJ databases">
        <authorList>
            <person name="Alioto T."/>
            <person name="Alioto T."/>
            <person name="Gomez Garrido J."/>
        </authorList>
    </citation>
    <scope>NUCLEOTIDE SEQUENCE</scope>
</reference>
<dbReference type="PANTHER" id="PTHR36206">
    <property type="entry name" value="ASPERCRYPTIN BIOSYNTHESIS CLUSTER-SPECIFIC TRANSCRIPTION REGULATOR ATNN-RELATED"/>
    <property type="match status" value="1"/>
</dbReference>
<dbReference type="Pfam" id="PF00172">
    <property type="entry name" value="Zn_clus"/>
    <property type="match status" value="1"/>
</dbReference>
<dbReference type="CDD" id="cd00067">
    <property type="entry name" value="GAL4"/>
    <property type="match status" value="1"/>
</dbReference>
<dbReference type="EMBL" id="CAVMBE010000085">
    <property type="protein sequence ID" value="CAK4033426.1"/>
    <property type="molecule type" value="Genomic_DNA"/>
</dbReference>
<comment type="caution">
    <text evidence="8">The sequence shown here is derived from an EMBL/GenBank/DDBJ whole genome shotgun (WGS) entry which is preliminary data.</text>
</comment>
<name>A0AAI9ECX4_9PEZI</name>
<accession>A0AAI9ECX4</accession>
<dbReference type="PROSITE" id="PS50048">
    <property type="entry name" value="ZN2_CY6_FUNGAL_2"/>
    <property type="match status" value="1"/>
</dbReference>
<dbReference type="Pfam" id="PF11951">
    <property type="entry name" value="Fungal_trans_2"/>
    <property type="match status" value="1"/>
</dbReference>
<dbReference type="GO" id="GO:0000981">
    <property type="term" value="F:DNA-binding transcription factor activity, RNA polymerase II-specific"/>
    <property type="evidence" value="ECO:0007669"/>
    <property type="project" value="InterPro"/>
</dbReference>
<evidence type="ECO:0000256" key="1">
    <source>
        <dbReference type="ARBA" id="ARBA00022723"/>
    </source>
</evidence>
<feature type="domain" description="Zn(2)-C6 fungal-type" evidence="7">
    <location>
        <begin position="18"/>
        <end position="48"/>
    </location>
</feature>
<keyword evidence="1" id="KW-0479">Metal-binding</keyword>
<dbReference type="InterPro" id="IPR001138">
    <property type="entry name" value="Zn2Cys6_DnaBD"/>
</dbReference>
<keyword evidence="9" id="KW-1185">Reference proteome</keyword>
<proteinExistence type="predicted"/>
<keyword evidence="4" id="KW-0238">DNA-binding</keyword>
<dbReference type="GO" id="GO:0003677">
    <property type="term" value="F:DNA binding"/>
    <property type="evidence" value="ECO:0007669"/>
    <property type="project" value="UniProtKB-KW"/>
</dbReference>
<evidence type="ECO:0000256" key="6">
    <source>
        <dbReference type="ARBA" id="ARBA00023242"/>
    </source>
</evidence>
<dbReference type="Gene3D" id="4.10.240.10">
    <property type="entry name" value="Zn(2)-C6 fungal-type DNA-binding domain"/>
    <property type="match status" value="1"/>
</dbReference>
<evidence type="ECO:0000256" key="4">
    <source>
        <dbReference type="ARBA" id="ARBA00023125"/>
    </source>
</evidence>
<dbReference type="GO" id="GO:0008270">
    <property type="term" value="F:zinc ion binding"/>
    <property type="evidence" value="ECO:0007669"/>
    <property type="project" value="InterPro"/>
</dbReference>
<dbReference type="SUPFAM" id="SSF57701">
    <property type="entry name" value="Zn2/Cys6 DNA-binding domain"/>
    <property type="match status" value="1"/>
</dbReference>
<keyword evidence="6" id="KW-0539">Nucleus</keyword>
<gene>
    <name evidence="8" type="ORF">LECACI_7A008584</name>
</gene>
<dbReference type="AlphaFoldDB" id="A0AAI9ECX4"/>
<dbReference type="InterPro" id="IPR036864">
    <property type="entry name" value="Zn2-C6_fun-type_DNA-bd_sf"/>
</dbReference>
<dbReference type="Proteomes" id="UP001296104">
    <property type="component" value="Unassembled WGS sequence"/>
</dbReference>
<evidence type="ECO:0000313" key="9">
    <source>
        <dbReference type="Proteomes" id="UP001296104"/>
    </source>
</evidence>
<dbReference type="InterPro" id="IPR021858">
    <property type="entry name" value="Fun_TF"/>
</dbReference>
<evidence type="ECO:0000313" key="8">
    <source>
        <dbReference type="EMBL" id="CAK4033426.1"/>
    </source>
</evidence>
<evidence type="ECO:0000256" key="5">
    <source>
        <dbReference type="ARBA" id="ARBA00023163"/>
    </source>
</evidence>
<keyword evidence="3" id="KW-0805">Transcription regulation</keyword>
<evidence type="ECO:0000256" key="2">
    <source>
        <dbReference type="ARBA" id="ARBA00022833"/>
    </source>
</evidence>
<evidence type="ECO:0000256" key="3">
    <source>
        <dbReference type="ARBA" id="ARBA00023015"/>
    </source>
</evidence>
<dbReference type="PANTHER" id="PTHR36206:SF13">
    <property type="entry name" value="TRANSCRIPTIONAL REGULATORY PROTEIN MOC3"/>
    <property type="match status" value="1"/>
</dbReference>